<name>A0A502DY35_9BURK</name>
<evidence type="ECO:0000256" key="7">
    <source>
        <dbReference type="SAM" id="MobiDB-lite"/>
    </source>
</evidence>
<dbReference type="AlphaFoldDB" id="A0A502DY35"/>
<evidence type="ECO:0000256" key="3">
    <source>
        <dbReference type="ARBA" id="ARBA00022692"/>
    </source>
</evidence>
<feature type="compositionally biased region" description="Basic and acidic residues" evidence="7">
    <location>
        <begin position="268"/>
        <end position="278"/>
    </location>
</feature>
<dbReference type="PANTHER" id="PTHR23427:SF2">
    <property type="entry name" value="SURFEIT LOCUS PROTEIN 1"/>
    <property type="match status" value="1"/>
</dbReference>
<feature type="region of interest" description="Disordered" evidence="7">
    <location>
        <begin position="252"/>
        <end position="278"/>
    </location>
</feature>
<organism evidence="8 9">
    <name type="scientific">Variovorax guangxiensis</name>
    <dbReference type="NCBI Taxonomy" id="1775474"/>
    <lineage>
        <taxon>Bacteria</taxon>
        <taxon>Pseudomonadati</taxon>
        <taxon>Pseudomonadota</taxon>
        <taxon>Betaproteobacteria</taxon>
        <taxon>Burkholderiales</taxon>
        <taxon>Comamonadaceae</taxon>
        <taxon>Variovorax</taxon>
    </lineage>
</organism>
<dbReference type="RefSeq" id="WP_140838318.1">
    <property type="nucleotide sequence ID" value="NZ_RCZI01000001.1"/>
</dbReference>
<sequence>MAQRHDAAPERGPRSVALRVVLGICALCLFAGFIALGTWQVERRGWKLDLIERVAQRVRAPAVDAPGFAAWPQVSTADDEYRHVRLTGTFEHDRETWVQATTERGSGFWVLTPLRQADGRSVFVNRGFVPPELRERSSRGDEPAGQVVVTGLLRMSEPSGVFPRRNDPAADRWYARDLPAIAAKRGVADAAPYFVDAEAEPSAAGEPVWPVAGLTVIAFHNSHLVYALTWYALALMVALGAGYAVREERRAGRRRAQGRHGENASSARGDDTDAATHP</sequence>
<accession>A0A502DY35</accession>
<evidence type="ECO:0000313" key="9">
    <source>
        <dbReference type="Proteomes" id="UP000319212"/>
    </source>
</evidence>
<comment type="similarity">
    <text evidence="2 6">Belongs to the SURF1 family.</text>
</comment>
<dbReference type="GO" id="GO:0005886">
    <property type="term" value="C:plasma membrane"/>
    <property type="evidence" value="ECO:0007669"/>
    <property type="project" value="UniProtKB-SubCell"/>
</dbReference>
<evidence type="ECO:0000256" key="1">
    <source>
        <dbReference type="ARBA" id="ARBA00004370"/>
    </source>
</evidence>
<keyword evidence="5 6" id="KW-0472">Membrane</keyword>
<dbReference type="Proteomes" id="UP000319212">
    <property type="component" value="Unassembled WGS sequence"/>
</dbReference>
<evidence type="ECO:0000256" key="5">
    <source>
        <dbReference type="ARBA" id="ARBA00023136"/>
    </source>
</evidence>
<dbReference type="OrthoDB" id="9807214at2"/>
<keyword evidence="3 6" id="KW-0812">Transmembrane</keyword>
<keyword evidence="4 6" id="KW-1133">Transmembrane helix</keyword>
<evidence type="ECO:0000256" key="6">
    <source>
        <dbReference type="RuleBase" id="RU363076"/>
    </source>
</evidence>
<evidence type="ECO:0000256" key="4">
    <source>
        <dbReference type="ARBA" id="ARBA00022989"/>
    </source>
</evidence>
<feature type="transmembrane region" description="Helical" evidence="6">
    <location>
        <begin position="224"/>
        <end position="245"/>
    </location>
</feature>
<evidence type="ECO:0000256" key="2">
    <source>
        <dbReference type="ARBA" id="ARBA00007165"/>
    </source>
</evidence>
<protein>
    <recommendedName>
        <fullName evidence="6">SURF1-like protein</fullName>
    </recommendedName>
</protein>
<dbReference type="Pfam" id="PF02104">
    <property type="entry name" value="SURF1"/>
    <property type="match status" value="1"/>
</dbReference>
<proteinExistence type="inferred from homology"/>
<keyword evidence="6" id="KW-1003">Cell membrane</keyword>
<dbReference type="EMBL" id="RCZI01000001">
    <property type="protein sequence ID" value="TPG30405.1"/>
    <property type="molecule type" value="Genomic_DNA"/>
</dbReference>
<evidence type="ECO:0000313" key="8">
    <source>
        <dbReference type="EMBL" id="TPG30405.1"/>
    </source>
</evidence>
<comment type="caution">
    <text evidence="8">The sequence shown here is derived from an EMBL/GenBank/DDBJ whole genome shotgun (WGS) entry which is preliminary data.</text>
</comment>
<comment type="subcellular location">
    <subcellularLocation>
        <location evidence="6">Cell membrane</location>
        <topology evidence="6">Multi-pass membrane protein</topology>
    </subcellularLocation>
    <subcellularLocation>
        <location evidence="1">Membrane</location>
    </subcellularLocation>
</comment>
<dbReference type="InterPro" id="IPR002994">
    <property type="entry name" value="Surf1/Shy1"/>
</dbReference>
<dbReference type="PANTHER" id="PTHR23427">
    <property type="entry name" value="SURFEIT LOCUS PROTEIN"/>
    <property type="match status" value="1"/>
</dbReference>
<dbReference type="InterPro" id="IPR045214">
    <property type="entry name" value="Surf1/Surf4"/>
</dbReference>
<feature type="transmembrane region" description="Helical" evidence="6">
    <location>
        <begin position="20"/>
        <end position="39"/>
    </location>
</feature>
<dbReference type="CDD" id="cd06662">
    <property type="entry name" value="SURF1"/>
    <property type="match status" value="1"/>
</dbReference>
<reference evidence="8 9" key="1">
    <citation type="journal article" date="2019" name="Environ. Microbiol.">
        <title>Species interactions and distinct microbial communities in high Arctic permafrost affected cryosols are associated with the CH4 and CO2 gas fluxes.</title>
        <authorList>
            <person name="Altshuler I."/>
            <person name="Hamel J."/>
            <person name="Turney S."/>
            <person name="Magnuson E."/>
            <person name="Levesque R."/>
            <person name="Greer C."/>
            <person name="Whyte L.G."/>
        </authorList>
    </citation>
    <scope>NUCLEOTIDE SEQUENCE [LARGE SCALE GENOMIC DNA]</scope>
    <source>
        <strain evidence="8 9">S06.C</strain>
    </source>
</reference>
<dbReference type="PROSITE" id="PS50895">
    <property type="entry name" value="SURF1"/>
    <property type="match status" value="1"/>
</dbReference>
<gene>
    <name evidence="8" type="ORF">EAH82_02640</name>
</gene>